<comment type="caution">
    <text evidence="2">The sequence shown here is derived from an EMBL/GenBank/DDBJ whole genome shotgun (WGS) entry which is preliminary data.</text>
</comment>
<sequence>MEQENEPNQQQPANLLRHLWERAVNEADDDVKKALTLAKTNEHDVLLAVRKVAQEKRSQAIWKCWGEERIRGQTVMLPVRDVLEKLIRYVDLIRDRNPSIPEEIQNAWRLFWSPFWFLLRAEVQDVQMFSRTTNNLMRAARFFFMFQDCDLGKLLWFSPPEGSAEDLLSRAYAEILRLLAYRVTHAASGKPVVDSEEFYAVRRLLSGIGYACTHFRLPYMRSLDTRCQRPYEKGMVLETVVAQELHEELQSWILGKPVHVKRENLRELSEGSVSDDSPILQILSSPDSRRAAKRYGGSHPLPTDKSYSA</sequence>
<protein>
    <submittedName>
        <fullName evidence="2">Putative multiple ankyrin repeats single kh domain-containing protein</fullName>
    </submittedName>
</protein>
<organism evidence="2 3">
    <name type="scientific">Diplodia seriata</name>
    <dbReference type="NCBI Taxonomy" id="420778"/>
    <lineage>
        <taxon>Eukaryota</taxon>
        <taxon>Fungi</taxon>
        <taxon>Dikarya</taxon>
        <taxon>Ascomycota</taxon>
        <taxon>Pezizomycotina</taxon>
        <taxon>Dothideomycetes</taxon>
        <taxon>Dothideomycetes incertae sedis</taxon>
        <taxon>Botryosphaeriales</taxon>
        <taxon>Botryosphaeriaceae</taxon>
        <taxon>Diplodia</taxon>
    </lineage>
</organism>
<gene>
    <name evidence="2" type="ORF">UCDDS831_g03977</name>
</gene>
<evidence type="ECO:0000313" key="2">
    <source>
        <dbReference type="EMBL" id="KKY21938.1"/>
    </source>
</evidence>
<accession>A0A0G2GE85</accession>
<proteinExistence type="predicted"/>
<name>A0A0G2GE85_9PEZI</name>
<evidence type="ECO:0000256" key="1">
    <source>
        <dbReference type="SAM" id="MobiDB-lite"/>
    </source>
</evidence>
<reference evidence="2 3" key="2">
    <citation type="submission" date="2015-05" db="EMBL/GenBank/DDBJ databases">
        <title>Distinctive expansion of gene families associated with plant cell wall degradation and secondary metabolism in the genomes of grapevine trunk pathogens.</title>
        <authorList>
            <person name="Lawrence D.P."/>
            <person name="Travadon R."/>
            <person name="Rolshausen P.E."/>
            <person name="Baumgartner K."/>
        </authorList>
    </citation>
    <scope>NUCLEOTIDE SEQUENCE [LARGE SCALE GENOMIC DNA]</scope>
    <source>
        <strain evidence="2">DS831</strain>
    </source>
</reference>
<dbReference type="AlphaFoldDB" id="A0A0G2GE85"/>
<dbReference type="EMBL" id="LAQI01000080">
    <property type="protein sequence ID" value="KKY21938.1"/>
    <property type="molecule type" value="Genomic_DNA"/>
</dbReference>
<feature type="region of interest" description="Disordered" evidence="1">
    <location>
        <begin position="286"/>
        <end position="309"/>
    </location>
</feature>
<evidence type="ECO:0000313" key="3">
    <source>
        <dbReference type="Proteomes" id="UP000034182"/>
    </source>
</evidence>
<reference evidence="2 3" key="1">
    <citation type="submission" date="2015-03" db="EMBL/GenBank/DDBJ databases">
        <authorList>
            <person name="Morales-Cruz A."/>
            <person name="Amrine K.C."/>
            <person name="Cantu D."/>
        </authorList>
    </citation>
    <scope>NUCLEOTIDE SEQUENCE [LARGE SCALE GENOMIC DNA]</scope>
    <source>
        <strain evidence="2">DS831</strain>
    </source>
</reference>
<dbReference type="Proteomes" id="UP000034182">
    <property type="component" value="Unassembled WGS sequence"/>
</dbReference>